<accession>A0ABT9FAJ2</accession>
<comment type="caution">
    <text evidence="2">The sequence shown here is derived from an EMBL/GenBank/DDBJ whole genome shotgun (WGS) entry which is preliminary data.</text>
</comment>
<organism evidence="2 3">
    <name type="scientific">Pseudoalteromonas marina</name>
    <dbReference type="NCBI Taxonomy" id="267375"/>
    <lineage>
        <taxon>Bacteria</taxon>
        <taxon>Pseudomonadati</taxon>
        <taxon>Pseudomonadota</taxon>
        <taxon>Gammaproteobacteria</taxon>
        <taxon>Alteromonadales</taxon>
        <taxon>Pseudoalteromonadaceae</taxon>
        <taxon>Pseudoalteromonas</taxon>
    </lineage>
</organism>
<evidence type="ECO:0000313" key="2">
    <source>
        <dbReference type="EMBL" id="MDP2563797.1"/>
    </source>
</evidence>
<sequence length="268" mass="28959">MKYKVVTIWFLTFFIVGCELEGDDGVSGAQGESGPQGEPGPQGIAGLSCWDLNEDGNKTMPDEDTNSDGVIDVYDCRTIIDLSPTNTIVNSTTQTITNQHTRQSYSSAFALGITLFTGSSEDYENATVDGNWHALDNLAADPIQDPCGLWKWESTPGGSYKLQAENAVAYNVRHMLAIALYSADPAEDAHFGFEQCQNACLSDNNCTGAFYSVEDGTDNSLNCKLLRDVGFEIDSATEFSGFQTEEIGFASANIQNSPIYIGVISVCE</sequence>
<evidence type="ECO:0000313" key="3">
    <source>
        <dbReference type="Proteomes" id="UP001177212"/>
    </source>
</evidence>
<dbReference type="RefSeq" id="WP_305471303.1">
    <property type="nucleotide sequence ID" value="NZ_JAUYVT010000002.1"/>
</dbReference>
<dbReference type="Proteomes" id="UP001177212">
    <property type="component" value="Unassembled WGS sequence"/>
</dbReference>
<protein>
    <submittedName>
        <fullName evidence="2">Collagen-like protein</fullName>
    </submittedName>
</protein>
<proteinExistence type="predicted"/>
<dbReference type="EMBL" id="JAUYVT010000002">
    <property type="protein sequence ID" value="MDP2563797.1"/>
    <property type="molecule type" value="Genomic_DNA"/>
</dbReference>
<feature type="compositionally biased region" description="Low complexity" evidence="1">
    <location>
        <begin position="27"/>
        <end position="45"/>
    </location>
</feature>
<keyword evidence="3" id="KW-1185">Reference proteome</keyword>
<dbReference type="Gene3D" id="1.20.5.320">
    <property type="entry name" value="6-Phosphogluconate Dehydrogenase, domain 3"/>
    <property type="match status" value="1"/>
</dbReference>
<gene>
    <name evidence="2" type="ORF">Q8W34_04090</name>
</gene>
<feature type="region of interest" description="Disordered" evidence="1">
    <location>
        <begin position="25"/>
        <end position="45"/>
    </location>
</feature>
<reference evidence="2" key="1">
    <citation type="submission" date="2023-07" db="EMBL/GenBank/DDBJ databases">
        <title>Genome content predicts the carbon catabolic preferences of heterotrophic bacteria.</title>
        <authorList>
            <person name="Gralka M."/>
        </authorList>
    </citation>
    <scope>NUCLEOTIDE SEQUENCE</scope>
    <source>
        <strain evidence="2">4G09</strain>
    </source>
</reference>
<name>A0ABT9FAJ2_9GAMM</name>
<dbReference type="PROSITE" id="PS51257">
    <property type="entry name" value="PROKAR_LIPOPROTEIN"/>
    <property type="match status" value="1"/>
</dbReference>
<evidence type="ECO:0000256" key="1">
    <source>
        <dbReference type="SAM" id="MobiDB-lite"/>
    </source>
</evidence>